<dbReference type="PANTHER" id="PTHR11712">
    <property type="entry name" value="POLYKETIDE SYNTHASE-RELATED"/>
    <property type="match status" value="1"/>
</dbReference>
<reference evidence="6" key="1">
    <citation type="submission" date="2016-10" db="EMBL/GenBank/DDBJ databases">
        <authorList>
            <person name="Varghese N."/>
            <person name="Submissions S."/>
        </authorList>
    </citation>
    <scope>NUCLEOTIDE SEQUENCE [LARGE SCALE GENOMIC DNA]</scope>
    <source>
        <strain evidence="6">DSM 24740</strain>
    </source>
</reference>
<gene>
    <name evidence="5" type="ORF">SAMN05444359_1273</name>
</gene>
<dbReference type="Pfam" id="PF02801">
    <property type="entry name" value="Ketoacyl-synt_C"/>
    <property type="match status" value="1"/>
</dbReference>
<dbReference type="InterPro" id="IPR016039">
    <property type="entry name" value="Thiolase-like"/>
</dbReference>
<accession>A0A1H9M4L1</accession>
<keyword evidence="6" id="KW-1185">Reference proteome</keyword>
<dbReference type="InterPro" id="IPR020615">
    <property type="entry name" value="Thiolase_acyl_enz_int_AS"/>
</dbReference>
<dbReference type="Proteomes" id="UP000199021">
    <property type="component" value="Unassembled WGS sequence"/>
</dbReference>
<dbReference type="InterPro" id="IPR014031">
    <property type="entry name" value="Ketoacyl_synth_C"/>
</dbReference>
<evidence type="ECO:0000256" key="2">
    <source>
        <dbReference type="ARBA" id="ARBA00022679"/>
    </source>
</evidence>
<dbReference type="Gene3D" id="3.40.47.10">
    <property type="match status" value="2"/>
</dbReference>
<dbReference type="OrthoDB" id="1141849at2"/>
<dbReference type="InterPro" id="IPR014030">
    <property type="entry name" value="Ketoacyl_synth_N"/>
</dbReference>
<proteinExistence type="inferred from homology"/>
<dbReference type="STRING" id="478744.SAMN05444359_1273"/>
<name>A0A1H9M4L1_9BACT</name>
<evidence type="ECO:0000256" key="1">
    <source>
        <dbReference type="ARBA" id="ARBA00008467"/>
    </source>
</evidence>
<dbReference type="GO" id="GO:0006633">
    <property type="term" value="P:fatty acid biosynthetic process"/>
    <property type="evidence" value="ECO:0007669"/>
    <property type="project" value="TreeGrafter"/>
</dbReference>
<dbReference type="Pfam" id="PF00109">
    <property type="entry name" value="ketoacyl-synt"/>
    <property type="match status" value="1"/>
</dbReference>
<sequence length="357" mass="37135">MQIIIQSHASVSAAGSTKEAALASYREGRVCWSIDEETGLPVYRVKDLPHSHKIQAFAEERGVDRTTLLALHAADQAVAEAGWQDKDFSILMGCSRGPTGNWEEAFAEFTETGKAGPKTSPSTTLGSIGFALADYFGTSALASSLSVTCSSGMHAILHGVALLRAGMAERVLVGGAEAPLTTFTLRQMEALRICAPIPPAGEHACRPMSTPASGMVVGEGAAFLALSLEDDAAGKPVIEGIAFGRERARSLTGISRQGAALHHCMRELIEANGYPDLIVAHAPGTRRGDAAELTAIQALSENQPEDPLVTSFKWATGHTFGASGPLAVCGALLVMPGKKVLVNATGFGGNGVSLMLG</sequence>
<dbReference type="PROSITE" id="PS52004">
    <property type="entry name" value="KS3_2"/>
    <property type="match status" value="1"/>
</dbReference>
<evidence type="ECO:0000313" key="5">
    <source>
        <dbReference type="EMBL" id="SER18437.1"/>
    </source>
</evidence>
<dbReference type="InParanoid" id="A0A1H9M4L1"/>
<dbReference type="SUPFAM" id="SSF53901">
    <property type="entry name" value="Thiolase-like"/>
    <property type="match status" value="1"/>
</dbReference>
<feature type="domain" description="Ketosynthase family 3 (KS3)" evidence="4">
    <location>
        <begin position="1"/>
        <end position="357"/>
    </location>
</feature>
<keyword evidence="2 3" id="KW-0808">Transferase</keyword>
<organism evidence="5 6">
    <name type="scientific">Neolewinella agarilytica</name>
    <dbReference type="NCBI Taxonomy" id="478744"/>
    <lineage>
        <taxon>Bacteria</taxon>
        <taxon>Pseudomonadati</taxon>
        <taxon>Bacteroidota</taxon>
        <taxon>Saprospiria</taxon>
        <taxon>Saprospirales</taxon>
        <taxon>Lewinellaceae</taxon>
        <taxon>Neolewinella</taxon>
    </lineage>
</organism>
<dbReference type="EMBL" id="FOFB01000027">
    <property type="protein sequence ID" value="SER18437.1"/>
    <property type="molecule type" value="Genomic_DNA"/>
</dbReference>
<dbReference type="PANTHER" id="PTHR11712:SF347">
    <property type="entry name" value="BETA KETOACYL-ACYL CARRIER PROTEIN SYNTHASE"/>
    <property type="match status" value="1"/>
</dbReference>
<dbReference type="InterPro" id="IPR000794">
    <property type="entry name" value="Beta-ketoacyl_synthase"/>
</dbReference>
<comment type="similarity">
    <text evidence="1 3">Belongs to the thiolase-like superfamily. Beta-ketoacyl-ACP synthases family.</text>
</comment>
<dbReference type="InterPro" id="IPR020841">
    <property type="entry name" value="PKS_Beta-ketoAc_synthase_dom"/>
</dbReference>
<dbReference type="RefSeq" id="WP_090171994.1">
    <property type="nucleotide sequence ID" value="NZ_FOFB01000027.1"/>
</dbReference>
<evidence type="ECO:0000313" key="6">
    <source>
        <dbReference type="Proteomes" id="UP000199021"/>
    </source>
</evidence>
<protein>
    <submittedName>
        <fullName evidence="5">3-oxoacyl-(Acyl-carrier-protein) synthase</fullName>
    </submittedName>
</protein>
<dbReference type="GO" id="GO:0004315">
    <property type="term" value="F:3-oxoacyl-[acyl-carrier-protein] synthase activity"/>
    <property type="evidence" value="ECO:0007669"/>
    <property type="project" value="TreeGrafter"/>
</dbReference>
<evidence type="ECO:0000256" key="3">
    <source>
        <dbReference type="RuleBase" id="RU003694"/>
    </source>
</evidence>
<evidence type="ECO:0000259" key="4">
    <source>
        <dbReference type="PROSITE" id="PS52004"/>
    </source>
</evidence>
<dbReference type="PROSITE" id="PS00098">
    <property type="entry name" value="THIOLASE_1"/>
    <property type="match status" value="1"/>
</dbReference>
<dbReference type="AlphaFoldDB" id="A0A1H9M4L1"/>